<dbReference type="AlphaFoldDB" id="E4TG48"/>
<evidence type="ECO:0000313" key="2">
    <source>
        <dbReference type="Proteomes" id="UP000007039"/>
    </source>
</evidence>
<dbReference type="eggNOG" id="COG5554">
    <property type="taxonomic scope" value="Bacteria"/>
</dbReference>
<dbReference type="HOGENOM" id="CLU_195869_1_0_0"/>
<dbReference type="InterPro" id="IPR009727">
    <property type="entry name" value="NifT"/>
</dbReference>
<dbReference type="Pfam" id="PF06988">
    <property type="entry name" value="NifT"/>
    <property type="match status" value="1"/>
</dbReference>
<reference evidence="1 2" key="2">
    <citation type="journal article" date="2011" name="Stand. Genomic Sci.">
        <title>Complete genome sequence of Calditerrivibrio nitroreducens type strain (Yu37-1).</title>
        <authorList>
            <person name="Pitluck S."/>
            <person name="Sikorski J."/>
            <person name="Zeytun A."/>
            <person name="Lapidus A."/>
            <person name="Nolan M."/>
            <person name="Lucas S."/>
            <person name="Hammon N."/>
            <person name="Deshpande S."/>
            <person name="Cheng J.F."/>
            <person name="Tapia R."/>
            <person name="Han C."/>
            <person name="Goodwin L."/>
            <person name="Liolios K."/>
            <person name="Pagani I."/>
            <person name="Ivanova N."/>
            <person name="Mavromatis K."/>
            <person name="Pati A."/>
            <person name="Chen A."/>
            <person name="Palaniappan K."/>
            <person name="Hauser L."/>
            <person name="Chang Y.J."/>
            <person name="Jeffries C.D."/>
            <person name="Detter J.C."/>
            <person name="Brambilla E."/>
            <person name="Djao O.D."/>
            <person name="Rohde M."/>
            <person name="Spring S."/>
            <person name="Goker M."/>
            <person name="Woyke T."/>
            <person name="Bristow J."/>
            <person name="Eisen J.A."/>
            <person name="Markowitz V."/>
            <person name="Hugenholtz P."/>
            <person name="Kyrpides N.C."/>
            <person name="Klenk H.P."/>
            <person name="Land M."/>
        </authorList>
    </citation>
    <scope>NUCLEOTIDE SEQUENCE [LARGE SCALE GENOMIC DNA]</scope>
    <source>
        <strain evidence="2">DSM 19672 / NBRC 101217 / Yu37-1</strain>
    </source>
</reference>
<reference key="1">
    <citation type="submission" date="2010-11" db="EMBL/GenBank/DDBJ databases">
        <title>The complete genome of chromosome of Calditerrivibrio nitroreducens DSM 19672.</title>
        <authorList>
            <consortium name="US DOE Joint Genome Institute (JGI-PGF)"/>
            <person name="Lucas S."/>
            <person name="Copeland A."/>
            <person name="Lapidus A."/>
            <person name="Bruce D."/>
            <person name="Goodwin L."/>
            <person name="Pitluck S."/>
            <person name="Kyrpides N."/>
            <person name="Mavromatis K."/>
            <person name="Ivanova N."/>
            <person name="Mikhailova N."/>
            <person name="Zeytun A."/>
            <person name="Brettin T."/>
            <person name="Detter J.C."/>
            <person name="Tapia R."/>
            <person name="Han C."/>
            <person name="Land M."/>
            <person name="Hauser L."/>
            <person name="Markowitz V."/>
            <person name="Cheng J.-F."/>
            <person name="Hugenholtz P."/>
            <person name="Woyke T."/>
            <person name="Wu D."/>
            <person name="Spring S."/>
            <person name="Schroeder M."/>
            <person name="Brambilla E."/>
            <person name="Klenk H.-P."/>
            <person name="Eisen J.A."/>
        </authorList>
    </citation>
    <scope>NUCLEOTIDE SEQUENCE [LARGE SCALE GENOMIC DNA]</scope>
    <source>
        <strain>DSM 19672</strain>
    </source>
</reference>
<dbReference type="KEGG" id="cni:Calni_0687"/>
<dbReference type="NCBIfam" id="TIGR02934">
    <property type="entry name" value="nifT_nitrog"/>
    <property type="match status" value="1"/>
</dbReference>
<evidence type="ECO:0000313" key="1">
    <source>
        <dbReference type="EMBL" id="ADR18598.1"/>
    </source>
</evidence>
<dbReference type="OrthoDB" id="9805052at2"/>
<dbReference type="Gene3D" id="2.40.50.240">
    <property type="entry name" value="NifT/FixU-like"/>
    <property type="match status" value="1"/>
</dbReference>
<dbReference type="EMBL" id="CP002347">
    <property type="protein sequence ID" value="ADR18598.1"/>
    <property type="molecule type" value="Genomic_DNA"/>
</dbReference>
<proteinExistence type="predicted"/>
<dbReference type="SUPFAM" id="SSF159203">
    <property type="entry name" value="NifT/FixU-like"/>
    <property type="match status" value="1"/>
</dbReference>
<dbReference type="RefSeq" id="WP_013450811.1">
    <property type="nucleotide sequence ID" value="NC_014758.1"/>
</dbReference>
<dbReference type="GO" id="GO:0009399">
    <property type="term" value="P:nitrogen fixation"/>
    <property type="evidence" value="ECO:0007669"/>
    <property type="project" value="InterPro"/>
</dbReference>
<name>E4TG48_CALNY</name>
<keyword evidence="2" id="KW-1185">Reference proteome</keyword>
<sequence length="66" mass="7611">MKVIVNFKEGQYSVYIPKKDIEANIIKIEKDGVFGGKLYLENGMILYIEPQNEDVVFPKTFDAKKL</sequence>
<accession>E4TG48</accession>
<organism evidence="1 2">
    <name type="scientific">Calditerrivibrio nitroreducens (strain DSM 19672 / NBRC 101217 / Yu37-1)</name>
    <dbReference type="NCBI Taxonomy" id="768670"/>
    <lineage>
        <taxon>Bacteria</taxon>
        <taxon>Pseudomonadati</taxon>
        <taxon>Deferribacterota</taxon>
        <taxon>Deferribacteres</taxon>
        <taxon>Deferribacterales</taxon>
        <taxon>Calditerrivibrionaceae</taxon>
    </lineage>
</organism>
<dbReference type="InterPro" id="IPR024044">
    <property type="entry name" value="NifT/FixU_barrel-like_dom_sf"/>
</dbReference>
<dbReference type="Proteomes" id="UP000007039">
    <property type="component" value="Chromosome"/>
</dbReference>
<protein>
    <submittedName>
        <fullName evidence="1">Nitrogen fixation protein FixT</fullName>
    </submittedName>
</protein>
<dbReference type="STRING" id="768670.Calni_0687"/>
<gene>
    <name evidence="1" type="ordered locus">Calni_0687</name>
</gene>